<keyword evidence="3" id="KW-1185">Reference proteome</keyword>
<protein>
    <submittedName>
        <fullName evidence="2">STAS domain-containing protein</fullName>
    </submittedName>
</protein>
<accession>A0A4R6YD11</accession>
<dbReference type="SUPFAM" id="SSF52091">
    <property type="entry name" value="SpoIIaa-like"/>
    <property type="match status" value="1"/>
</dbReference>
<proteinExistence type="predicted"/>
<evidence type="ECO:0000313" key="3">
    <source>
        <dbReference type="Proteomes" id="UP000294958"/>
    </source>
</evidence>
<dbReference type="EMBL" id="SNZF01000020">
    <property type="protein sequence ID" value="TDR33678.1"/>
    <property type="molecule type" value="Genomic_DNA"/>
</dbReference>
<dbReference type="Proteomes" id="UP000294958">
    <property type="component" value="Unassembled WGS sequence"/>
</dbReference>
<gene>
    <name evidence="2" type="ORF">DES43_12078</name>
</gene>
<name>A0A4R6YD11_9HYPH</name>
<dbReference type="InterPro" id="IPR036513">
    <property type="entry name" value="STAS_dom_sf"/>
</dbReference>
<comment type="caution">
    <text evidence="2">The sequence shown here is derived from an EMBL/GenBank/DDBJ whole genome shotgun (WGS) entry which is preliminary data.</text>
</comment>
<evidence type="ECO:0000259" key="1">
    <source>
        <dbReference type="PROSITE" id="PS50801"/>
    </source>
</evidence>
<sequence length="44" mass="4849">MIYCANSRYLEDRIAELVAERPDVRHVVLMCSAVNAIDASAGKP</sequence>
<evidence type="ECO:0000313" key="2">
    <source>
        <dbReference type="EMBL" id="TDR33678.1"/>
    </source>
</evidence>
<organism evidence="2 3">
    <name type="scientific">Aquamicrobium defluvii</name>
    <dbReference type="NCBI Taxonomy" id="69279"/>
    <lineage>
        <taxon>Bacteria</taxon>
        <taxon>Pseudomonadati</taxon>
        <taxon>Pseudomonadota</taxon>
        <taxon>Alphaproteobacteria</taxon>
        <taxon>Hyphomicrobiales</taxon>
        <taxon>Phyllobacteriaceae</taxon>
        <taxon>Aquamicrobium</taxon>
    </lineage>
</organism>
<feature type="domain" description="STAS" evidence="1">
    <location>
        <begin position="1"/>
        <end position="44"/>
    </location>
</feature>
<dbReference type="Gene3D" id="3.30.750.24">
    <property type="entry name" value="STAS domain"/>
    <property type="match status" value="1"/>
</dbReference>
<dbReference type="InterPro" id="IPR002645">
    <property type="entry name" value="STAS_dom"/>
</dbReference>
<dbReference type="PROSITE" id="PS50801">
    <property type="entry name" value="STAS"/>
    <property type="match status" value="1"/>
</dbReference>
<dbReference type="AlphaFoldDB" id="A0A4R6YD11"/>
<dbReference type="Pfam" id="PF01740">
    <property type="entry name" value="STAS"/>
    <property type="match status" value="1"/>
</dbReference>
<reference evidence="2 3" key="1">
    <citation type="submission" date="2019-03" db="EMBL/GenBank/DDBJ databases">
        <title>Genomic Encyclopedia of Type Strains, Phase IV (KMG-IV): sequencing the most valuable type-strain genomes for metagenomic binning, comparative biology and taxonomic classification.</title>
        <authorList>
            <person name="Goeker M."/>
        </authorList>
    </citation>
    <scope>NUCLEOTIDE SEQUENCE [LARGE SCALE GENOMIC DNA]</scope>
    <source>
        <strain evidence="2 3">DSM 11603</strain>
    </source>
</reference>